<dbReference type="GO" id="GO:0005737">
    <property type="term" value="C:cytoplasm"/>
    <property type="evidence" value="ECO:0007669"/>
    <property type="project" value="UniProtKB-SubCell"/>
</dbReference>
<dbReference type="InterPro" id="IPR036397">
    <property type="entry name" value="RNaseH_sf"/>
</dbReference>
<dbReference type="EC" id="3.1.26.4" evidence="6"/>
<dbReference type="InterPro" id="IPR012337">
    <property type="entry name" value="RNaseH-like_sf"/>
</dbReference>
<keyword evidence="12" id="KW-0378">Hydrolase</keyword>
<dbReference type="GO" id="GO:0006298">
    <property type="term" value="P:mismatch repair"/>
    <property type="evidence" value="ECO:0007669"/>
    <property type="project" value="TreeGrafter"/>
</dbReference>
<evidence type="ECO:0000256" key="12">
    <source>
        <dbReference type="ARBA" id="ARBA00022801"/>
    </source>
</evidence>
<dbReference type="NCBIfam" id="NF000595">
    <property type="entry name" value="PRK00015.1-3"/>
    <property type="match status" value="1"/>
</dbReference>
<dbReference type="EMBL" id="MN740876">
    <property type="protein sequence ID" value="QHU16100.1"/>
    <property type="molecule type" value="Genomic_DNA"/>
</dbReference>
<evidence type="ECO:0000256" key="6">
    <source>
        <dbReference type="ARBA" id="ARBA00012180"/>
    </source>
</evidence>
<evidence type="ECO:0000259" key="14">
    <source>
        <dbReference type="PROSITE" id="PS51975"/>
    </source>
</evidence>
<evidence type="ECO:0000256" key="11">
    <source>
        <dbReference type="ARBA" id="ARBA00022759"/>
    </source>
</evidence>
<keyword evidence="13" id="KW-0464">Manganese</keyword>
<dbReference type="GO" id="GO:0004523">
    <property type="term" value="F:RNA-DNA hybrid ribonuclease activity"/>
    <property type="evidence" value="ECO:0007669"/>
    <property type="project" value="UniProtKB-EC"/>
</dbReference>
<keyword evidence="10" id="KW-0479">Metal-binding</keyword>
<evidence type="ECO:0000256" key="2">
    <source>
        <dbReference type="ARBA" id="ARBA00001936"/>
    </source>
</evidence>
<keyword evidence="11" id="KW-0255">Endonuclease</keyword>
<dbReference type="PROSITE" id="PS51975">
    <property type="entry name" value="RNASE_H_2"/>
    <property type="match status" value="1"/>
</dbReference>
<protein>
    <recommendedName>
        <fullName evidence="7">Ribonuclease HII</fullName>
        <ecNumber evidence="6">3.1.26.4</ecNumber>
    </recommendedName>
</protein>
<keyword evidence="8" id="KW-0963">Cytoplasm</keyword>
<dbReference type="CDD" id="cd07182">
    <property type="entry name" value="RNase_HII_bacteria_HII_like"/>
    <property type="match status" value="1"/>
</dbReference>
<organism evidence="15">
    <name type="scientific">viral metagenome</name>
    <dbReference type="NCBI Taxonomy" id="1070528"/>
    <lineage>
        <taxon>unclassified sequences</taxon>
        <taxon>metagenomes</taxon>
        <taxon>organismal metagenomes</taxon>
    </lineage>
</organism>
<keyword evidence="9" id="KW-0540">Nuclease</keyword>
<evidence type="ECO:0000256" key="1">
    <source>
        <dbReference type="ARBA" id="ARBA00000077"/>
    </source>
</evidence>
<proteinExistence type="inferred from homology"/>
<dbReference type="GO" id="GO:0032299">
    <property type="term" value="C:ribonuclease H2 complex"/>
    <property type="evidence" value="ECO:0007669"/>
    <property type="project" value="TreeGrafter"/>
</dbReference>
<accession>A0A6C0KHD9</accession>
<name>A0A6C0KHD9_9ZZZZ</name>
<evidence type="ECO:0000256" key="4">
    <source>
        <dbReference type="ARBA" id="ARBA00004496"/>
    </source>
</evidence>
<evidence type="ECO:0000256" key="13">
    <source>
        <dbReference type="ARBA" id="ARBA00023211"/>
    </source>
</evidence>
<evidence type="ECO:0000313" key="15">
    <source>
        <dbReference type="EMBL" id="QHU16100.1"/>
    </source>
</evidence>
<reference evidence="15" key="1">
    <citation type="journal article" date="2020" name="Nature">
        <title>Giant virus diversity and host interactions through global metagenomics.</title>
        <authorList>
            <person name="Schulz F."/>
            <person name="Roux S."/>
            <person name="Paez-Espino D."/>
            <person name="Jungbluth S."/>
            <person name="Walsh D.A."/>
            <person name="Denef V.J."/>
            <person name="McMahon K.D."/>
            <person name="Konstantinidis K.T."/>
            <person name="Eloe-Fadrosh E.A."/>
            <person name="Kyrpides N.C."/>
            <person name="Woyke T."/>
        </authorList>
    </citation>
    <scope>NUCLEOTIDE SEQUENCE</scope>
    <source>
        <strain evidence="15">GVMAG-S-3300011013-78</strain>
    </source>
</reference>
<comment type="cofactor">
    <cofactor evidence="2">
        <name>Mn(2+)</name>
        <dbReference type="ChEBI" id="CHEBI:29035"/>
    </cofactor>
</comment>
<sequence length="213" mass="24502">MMKPYYTENIIEAGIDEVGRGPLFGRVYTAAVILPNDPQDFNHQLVKDSKKFTSHKKILQAYDYIKDNAIDYKVSYIDEKTIDKINIRKATHKCMHNTIEQLNIKPDHILVDGNDFPPYIKMTNDNDEFVSIPHTCIEGGDNIYASIAAASIIAKVERDQYINDLCDEYSNLDEYYQLRKNKGYGTSAHMNGIKKHGITEWHRRSFGICKSFV</sequence>
<dbReference type="Pfam" id="PF01351">
    <property type="entry name" value="RNase_HII"/>
    <property type="match status" value="1"/>
</dbReference>
<evidence type="ECO:0000256" key="3">
    <source>
        <dbReference type="ARBA" id="ARBA00001946"/>
    </source>
</evidence>
<evidence type="ECO:0000256" key="8">
    <source>
        <dbReference type="ARBA" id="ARBA00022490"/>
    </source>
</evidence>
<evidence type="ECO:0000256" key="10">
    <source>
        <dbReference type="ARBA" id="ARBA00022723"/>
    </source>
</evidence>
<dbReference type="InterPro" id="IPR022898">
    <property type="entry name" value="RNase_HII"/>
</dbReference>
<evidence type="ECO:0000256" key="5">
    <source>
        <dbReference type="ARBA" id="ARBA00007383"/>
    </source>
</evidence>
<dbReference type="Gene3D" id="3.30.420.10">
    <property type="entry name" value="Ribonuclease H-like superfamily/Ribonuclease H"/>
    <property type="match status" value="1"/>
</dbReference>
<evidence type="ECO:0000256" key="9">
    <source>
        <dbReference type="ARBA" id="ARBA00022722"/>
    </source>
</evidence>
<dbReference type="GO" id="GO:0046872">
    <property type="term" value="F:metal ion binding"/>
    <property type="evidence" value="ECO:0007669"/>
    <property type="project" value="UniProtKB-KW"/>
</dbReference>
<dbReference type="SUPFAM" id="SSF53098">
    <property type="entry name" value="Ribonuclease H-like"/>
    <property type="match status" value="1"/>
</dbReference>
<dbReference type="InterPro" id="IPR024567">
    <property type="entry name" value="RNase_HII/HIII_dom"/>
</dbReference>
<feature type="domain" description="RNase H type-2" evidence="14">
    <location>
        <begin position="10"/>
        <end position="213"/>
    </location>
</feature>
<comment type="subcellular location">
    <subcellularLocation>
        <location evidence="4">Cytoplasm</location>
    </subcellularLocation>
</comment>
<dbReference type="InterPro" id="IPR001352">
    <property type="entry name" value="RNase_HII/HIII"/>
</dbReference>
<comment type="cofactor">
    <cofactor evidence="3">
        <name>Mg(2+)</name>
        <dbReference type="ChEBI" id="CHEBI:18420"/>
    </cofactor>
</comment>
<comment type="catalytic activity">
    <reaction evidence="1">
        <text>Endonucleolytic cleavage to 5'-phosphomonoester.</text>
        <dbReference type="EC" id="3.1.26.4"/>
    </reaction>
</comment>
<dbReference type="PANTHER" id="PTHR10954">
    <property type="entry name" value="RIBONUCLEASE H2 SUBUNIT A"/>
    <property type="match status" value="1"/>
</dbReference>
<dbReference type="GO" id="GO:0003723">
    <property type="term" value="F:RNA binding"/>
    <property type="evidence" value="ECO:0007669"/>
    <property type="project" value="InterPro"/>
</dbReference>
<comment type="similarity">
    <text evidence="5">Belongs to the RNase HII family.</text>
</comment>
<evidence type="ECO:0000256" key="7">
    <source>
        <dbReference type="ARBA" id="ARBA00019179"/>
    </source>
</evidence>
<dbReference type="GO" id="GO:0043137">
    <property type="term" value="P:DNA replication, removal of RNA primer"/>
    <property type="evidence" value="ECO:0007669"/>
    <property type="project" value="TreeGrafter"/>
</dbReference>
<dbReference type="AlphaFoldDB" id="A0A6C0KHD9"/>
<dbReference type="PANTHER" id="PTHR10954:SF18">
    <property type="entry name" value="RIBONUCLEASE HII"/>
    <property type="match status" value="1"/>
</dbReference>